<dbReference type="Proteomes" id="UP000466307">
    <property type="component" value="Unassembled WGS sequence"/>
</dbReference>
<accession>A0A7K3LR56</accession>
<evidence type="ECO:0000256" key="1">
    <source>
        <dbReference type="ARBA" id="ARBA00007362"/>
    </source>
</evidence>
<keyword evidence="2" id="KW-0812">Transmembrane</keyword>
<feature type="transmembrane region" description="Helical" evidence="2">
    <location>
        <begin position="94"/>
        <end position="112"/>
    </location>
</feature>
<feature type="transmembrane region" description="Helical" evidence="2">
    <location>
        <begin position="38"/>
        <end position="56"/>
    </location>
</feature>
<sequence length="325" mass="33292">MRSAGGTRQAVALVAGSCISLQFGAGLAANLFPALGSWGTTVLRLAISGIVLCAVARPRIGGWTRPQWRSVLAFGLAMALMNGFFYAAIARIPLGVAVSIEFLGPLVLAAVLSRRRADLAWVGLALLAMTLLGVESVLDTVGLDLVGVGFALAAGAAWAGYILTSSVVGERIQGSGGLAVAVMIAAVGVLPVGLPGLVHAHVDATIVLLAVGMAVLSSVIPYTLELAALRRIPRHVFGVLLSLEPMAAALVGWMLLGQGLPPIRATAIVLVIFASVGATLTQARSSAQLVRQREIREECSGDRCASGCIDAAIPSTDSSGLVRDS</sequence>
<keyword evidence="2" id="KW-1133">Transmembrane helix</keyword>
<feature type="transmembrane region" description="Helical" evidence="2">
    <location>
        <begin position="119"/>
        <end position="138"/>
    </location>
</feature>
<feature type="transmembrane region" description="Helical" evidence="2">
    <location>
        <begin position="204"/>
        <end position="224"/>
    </location>
</feature>
<comment type="caution">
    <text evidence="4">The sequence shown here is derived from an EMBL/GenBank/DDBJ whole genome shotgun (WGS) entry which is preliminary data.</text>
</comment>
<feature type="transmembrane region" description="Helical" evidence="2">
    <location>
        <begin position="176"/>
        <end position="198"/>
    </location>
</feature>
<feature type="domain" description="EamA" evidence="3">
    <location>
        <begin position="146"/>
        <end position="277"/>
    </location>
</feature>
<protein>
    <submittedName>
        <fullName evidence="4">EamA family transporter</fullName>
    </submittedName>
</protein>
<proteinExistence type="inferred from homology"/>
<dbReference type="EMBL" id="JAADZU010000045">
    <property type="protein sequence ID" value="NDK90735.1"/>
    <property type="molecule type" value="Genomic_DNA"/>
</dbReference>
<evidence type="ECO:0000313" key="4">
    <source>
        <dbReference type="EMBL" id="NDK90735.1"/>
    </source>
</evidence>
<dbReference type="AlphaFoldDB" id="A0A7K3LR56"/>
<keyword evidence="2" id="KW-0472">Membrane</keyword>
<dbReference type="InterPro" id="IPR000620">
    <property type="entry name" value="EamA_dom"/>
</dbReference>
<dbReference type="InterPro" id="IPR037185">
    <property type="entry name" value="EmrE-like"/>
</dbReference>
<dbReference type="Pfam" id="PF00892">
    <property type="entry name" value="EamA"/>
    <property type="match status" value="1"/>
</dbReference>
<feature type="transmembrane region" description="Helical" evidence="2">
    <location>
        <begin position="262"/>
        <end position="283"/>
    </location>
</feature>
<comment type="similarity">
    <text evidence="1">Belongs to the EamA transporter family.</text>
</comment>
<reference evidence="4 5" key="1">
    <citation type="submission" date="2020-01" db="EMBL/GenBank/DDBJ databases">
        <title>Investigation of new actinobacteria for the biodesulphurisation of diesel fuel.</title>
        <authorList>
            <person name="Athi Narayanan S.M."/>
        </authorList>
    </citation>
    <scope>NUCLEOTIDE SEQUENCE [LARGE SCALE GENOMIC DNA]</scope>
    <source>
        <strain evidence="4 5">213E</strain>
    </source>
</reference>
<feature type="transmembrane region" description="Helical" evidence="2">
    <location>
        <begin position="68"/>
        <end position="88"/>
    </location>
</feature>
<feature type="transmembrane region" description="Helical" evidence="2">
    <location>
        <begin position="236"/>
        <end position="256"/>
    </location>
</feature>
<keyword evidence="5" id="KW-1185">Reference proteome</keyword>
<evidence type="ECO:0000313" key="5">
    <source>
        <dbReference type="Proteomes" id="UP000466307"/>
    </source>
</evidence>
<feature type="transmembrane region" description="Helical" evidence="2">
    <location>
        <begin position="144"/>
        <end position="164"/>
    </location>
</feature>
<organism evidence="4 5">
    <name type="scientific">Gordonia desulfuricans</name>
    <dbReference type="NCBI Taxonomy" id="89051"/>
    <lineage>
        <taxon>Bacteria</taxon>
        <taxon>Bacillati</taxon>
        <taxon>Actinomycetota</taxon>
        <taxon>Actinomycetes</taxon>
        <taxon>Mycobacteriales</taxon>
        <taxon>Gordoniaceae</taxon>
        <taxon>Gordonia</taxon>
    </lineage>
</organism>
<name>A0A7K3LR56_9ACTN</name>
<dbReference type="RefSeq" id="WP_157079510.1">
    <property type="nucleotide sequence ID" value="NZ_JAADZU010000045.1"/>
</dbReference>
<gene>
    <name evidence="4" type="ORF">GYA93_14260</name>
</gene>
<evidence type="ECO:0000259" key="3">
    <source>
        <dbReference type="Pfam" id="PF00892"/>
    </source>
</evidence>
<dbReference type="GO" id="GO:0016020">
    <property type="term" value="C:membrane"/>
    <property type="evidence" value="ECO:0007669"/>
    <property type="project" value="InterPro"/>
</dbReference>
<evidence type="ECO:0000256" key="2">
    <source>
        <dbReference type="SAM" id="Phobius"/>
    </source>
</evidence>
<dbReference type="SUPFAM" id="SSF103481">
    <property type="entry name" value="Multidrug resistance efflux transporter EmrE"/>
    <property type="match status" value="2"/>
</dbReference>